<name>A0A1A8GV61_9TELE</name>
<feature type="non-terminal residue" evidence="2">
    <location>
        <position position="1"/>
    </location>
</feature>
<evidence type="ECO:0000256" key="1">
    <source>
        <dbReference type="SAM" id="Phobius"/>
    </source>
</evidence>
<feature type="transmembrane region" description="Helical" evidence="1">
    <location>
        <begin position="20"/>
        <end position="40"/>
    </location>
</feature>
<reference evidence="2" key="2">
    <citation type="submission" date="2016-06" db="EMBL/GenBank/DDBJ databases">
        <title>The genome of a short-lived fish provides insights into sex chromosome evolution and the genetic control of aging.</title>
        <authorList>
            <person name="Reichwald K."/>
            <person name="Felder M."/>
            <person name="Petzold A."/>
            <person name="Koch P."/>
            <person name="Groth M."/>
            <person name="Platzer M."/>
        </authorList>
    </citation>
    <scope>NUCLEOTIDE SEQUENCE</scope>
    <source>
        <tissue evidence="2">Brain</tissue>
    </source>
</reference>
<gene>
    <name evidence="2" type="primary">Nfu_g_1_014672</name>
</gene>
<feature type="transmembrane region" description="Helical" evidence="1">
    <location>
        <begin position="60"/>
        <end position="82"/>
    </location>
</feature>
<keyword evidence="1" id="KW-0812">Transmembrane</keyword>
<accession>A0A1A8GV61</accession>
<dbReference type="AlphaFoldDB" id="A0A1A8GV61"/>
<feature type="non-terminal residue" evidence="2">
    <location>
        <position position="94"/>
    </location>
</feature>
<organism evidence="2">
    <name type="scientific">Nothobranchius korthausae</name>
    <dbReference type="NCBI Taxonomy" id="1143690"/>
    <lineage>
        <taxon>Eukaryota</taxon>
        <taxon>Metazoa</taxon>
        <taxon>Chordata</taxon>
        <taxon>Craniata</taxon>
        <taxon>Vertebrata</taxon>
        <taxon>Euteleostomi</taxon>
        <taxon>Actinopterygii</taxon>
        <taxon>Neopterygii</taxon>
        <taxon>Teleostei</taxon>
        <taxon>Neoteleostei</taxon>
        <taxon>Acanthomorphata</taxon>
        <taxon>Ovalentaria</taxon>
        <taxon>Atherinomorphae</taxon>
        <taxon>Cyprinodontiformes</taxon>
        <taxon>Nothobranchiidae</taxon>
        <taxon>Nothobranchius</taxon>
    </lineage>
</organism>
<dbReference type="EMBL" id="HAEC01006975">
    <property type="protein sequence ID" value="SBQ75113.1"/>
    <property type="molecule type" value="Transcribed_RNA"/>
</dbReference>
<evidence type="ECO:0000313" key="2">
    <source>
        <dbReference type="EMBL" id="SBQ75113.1"/>
    </source>
</evidence>
<keyword evidence="1" id="KW-0472">Membrane</keyword>
<proteinExistence type="predicted"/>
<sequence length="94" mass="10894">KWTRHRNKRYRGSCEEKWGFKAALPICILFLLLMLIVIIMDLCPVGTDHNTSGPWETGYVLLHRNSLCLFVSLFVLQAAVFIDNLNQLYVFIAH</sequence>
<reference evidence="2" key="1">
    <citation type="submission" date="2016-05" db="EMBL/GenBank/DDBJ databases">
        <authorList>
            <person name="Lavstsen T."/>
            <person name="Jespersen J.S."/>
        </authorList>
    </citation>
    <scope>NUCLEOTIDE SEQUENCE</scope>
    <source>
        <tissue evidence="2">Brain</tissue>
    </source>
</reference>
<keyword evidence="1" id="KW-1133">Transmembrane helix</keyword>
<protein>
    <submittedName>
        <fullName evidence="2">Uncharacterized protein</fullName>
    </submittedName>
</protein>